<evidence type="ECO:0000256" key="1">
    <source>
        <dbReference type="SAM" id="Phobius"/>
    </source>
</evidence>
<organism evidence="2 3">
    <name type="scientific">Halovivax cerinus</name>
    <dbReference type="NCBI Taxonomy" id="1487865"/>
    <lineage>
        <taxon>Archaea</taxon>
        <taxon>Methanobacteriati</taxon>
        <taxon>Methanobacteriota</taxon>
        <taxon>Stenosarchaea group</taxon>
        <taxon>Halobacteria</taxon>
        <taxon>Halobacteriales</taxon>
        <taxon>Natrialbaceae</taxon>
        <taxon>Halovivax</taxon>
    </lineage>
</organism>
<evidence type="ECO:0000313" key="2">
    <source>
        <dbReference type="EMBL" id="MFC3957423.1"/>
    </source>
</evidence>
<keyword evidence="1" id="KW-0812">Transmembrane</keyword>
<sequence length="143" mass="15749">MNLDPDRLPRWGWMTAGLVVMALVSNVLNVLVFYPLGLPVAYSAVTVIASMAPVIVYVDVWHDEDKRSYWSHDRLRVASDVVFVVLGTLVGASIVLLSLAETGLPRLPTELLAMLAGLLAGWALFYVRNSDLYFQTGDDGRGR</sequence>
<keyword evidence="1" id="KW-0472">Membrane</keyword>
<keyword evidence="1" id="KW-1133">Transmembrane helix</keyword>
<feature type="transmembrane region" description="Helical" evidence="1">
    <location>
        <begin position="111"/>
        <end position="127"/>
    </location>
</feature>
<feature type="transmembrane region" description="Helical" evidence="1">
    <location>
        <begin position="40"/>
        <end position="60"/>
    </location>
</feature>
<proteinExistence type="predicted"/>
<accession>A0ABD5NK62</accession>
<dbReference type="RefSeq" id="WP_256533654.1">
    <property type="nucleotide sequence ID" value="NZ_CP101824.1"/>
</dbReference>
<comment type="caution">
    <text evidence="2">The sequence shown here is derived from an EMBL/GenBank/DDBJ whole genome shotgun (WGS) entry which is preliminary data.</text>
</comment>
<gene>
    <name evidence="2" type="ORF">ACFOUR_03415</name>
</gene>
<name>A0ABD5NK62_9EURY</name>
<feature type="transmembrane region" description="Helical" evidence="1">
    <location>
        <begin position="81"/>
        <end position="99"/>
    </location>
</feature>
<keyword evidence="3" id="KW-1185">Reference proteome</keyword>
<protein>
    <recommendedName>
        <fullName evidence="4">GtrA-like protein</fullName>
    </recommendedName>
</protein>
<evidence type="ECO:0000313" key="3">
    <source>
        <dbReference type="Proteomes" id="UP001595846"/>
    </source>
</evidence>
<evidence type="ECO:0008006" key="4">
    <source>
        <dbReference type="Google" id="ProtNLM"/>
    </source>
</evidence>
<reference evidence="2 3" key="1">
    <citation type="journal article" date="2019" name="Int. J. Syst. Evol. Microbiol.">
        <title>The Global Catalogue of Microorganisms (GCM) 10K type strain sequencing project: providing services to taxonomists for standard genome sequencing and annotation.</title>
        <authorList>
            <consortium name="The Broad Institute Genomics Platform"/>
            <consortium name="The Broad Institute Genome Sequencing Center for Infectious Disease"/>
            <person name="Wu L."/>
            <person name="Ma J."/>
        </authorList>
    </citation>
    <scope>NUCLEOTIDE SEQUENCE [LARGE SCALE GENOMIC DNA]</scope>
    <source>
        <strain evidence="2 3">IBRC-M 10256</strain>
    </source>
</reference>
<dbReference type="Proteomes" id="UP001595846">
    <property type="component" value="Unassembled WGS sequence"/>
</dbReference>
<dbReference type="EMBL" id="JBHSAQ010000002">
    <property type="protein sequence ID" value="MFC3957423.1"/>
    <property type="molecule type" value="Genomic_DNA"/>
</dbReference>
<dbReference type="AlphaFoldDB" id="A0ABD5NK62"/>
<feature type="transmembrane region" description="Helical" evidence="1">
    <location>
        <begin position="12"/>
        <end position="34"/>
    </location>
</feature>
<dbReference type="GeneID" id="73902785"/>